<organism evidence="2 3">
    <name type="scientific">Luteolibacter yonseiensis</name>
    <dbReference type="NCBI Taxonomy" id="1144680"/>
    <lineage>
        <taxon>Bacteria</taxon>
        <taxon>Pseudomonadati</taxon>
        <taxon>Verrucomicrobiota</taxon>
        <taxon>Verrucomicrobiia</taxon>
        <taxon>Verrucomicrobiales</taxon>
        <taxon>Verrucomicrobiaceae</taxon>
        <taxon>Luteolibacter</taxon>
    </lineage>
</organism>
<comment type="caution">
    <text evidence="2">The sequence shown here is derived from an EMBL/GenBank/DDBJ whole genome shotgun (WGS) entry which is preliminary data.</text>
</comment>
<dbReference type="AlphaFoldDB" id="A0A934R243"/>
<keyword evidence="3" id="KW-1185">Reference proteome</keyword>
<dbReference type="PROSITE" id="PS51340">
    <property type="entry name" value="MOSC"/>
    <property type="match status" value="1"/>
</dbReference>
<dbReference type="PANTHER" id="PTHR30212">
    <property type="entry name" value="PROTEIN YIIM"/>
    <property type="match status" value="1"/>
</dbReference>
<dbReference type="SUPFAM" id="SSF50800">
    <property type="entry name" value="PK beta-barrel domain-like"/>
    <property type="match status" value="1"/>
</dbReference>
<name>A0A934R243_9BACT</name>
<dbReference type="InterPro" id="IPR005302">
    <property type="entry name" value="MoCF_Sase_C"/>
</dbReference>
<dbReference type="Gene3D" id="2.40.33.20">
    <property type="entry name" value="PK beta-barrel domain-like"/>
    <property type="match status" value="1"/>
</dbReference>
<evidence type="ECO:0000313" key="3">
    <source>
        <dbReference type="Proteomes" id="UP000600139"/>
    </source>
</evidence>
<evidence type="ECO:0000313" key="2">
    <source>
        <dbReference type="EMBL" id="MBK1814125.1"/>
    </source>
</evidence>
<reference evidence="2" key="1">
    <citation type="submission" date="2021-01" db="EMBL/GenBank/DDBJ databases">
        <title>Modified the classification status of verrucomicrobia.</title>
        <authorList>
            <person name="Feng X."/>
        </authorList>
    </citation>
    <scope>NUCLEOTIDE SEQUENCE</scope>
    <source>
        <strain evidence="2">JCM 18052</strain>
    </source>
</reference>
<dbReference type="GO" id="GO:0030151">
    <property type="term" value="F:molybdenum ion binding"/>
    <property type="evidence" value="ECO:0007669"/>
    <property type="project" value="InterPro"/>
</dbReference>
<gene>
    <name evidence="2" type="ORF">JIN84_00695</name>
</gene>
<dbReference type="GO" id="GO:0030170">
    <property type="term" value="F:pyridoxal phosphate binding"/>
    <property type="evidence" value="ECO:0007669"/>
    <property type="project" value="InterPro"/>
</dbReference>
<proteinExistence type="predicted"/>
<dbReference type="InterPro" id="IPR005163">
    <property type="entry name" value="Tri_helical_YiiM-like"/>
</dbReference>
<dbReference type="InterPro" id="IPR011037">
    <property type="entry name" value="Pyrv_Knase-like_insert_dom_sf"/>
</dbReference>
<dbReference type="EMBL" id="JAENIK010000001">
    <property type="protein sequence ID" value="MBK1814125.1"/>
    <property type="molecule type" value="Genomic_DNA"/>
</dbReference>
<protein>
    <submittedName>
        <fullName evidence="2">MOSC domain-containing protein</fullName>
    </submittedName>
</protein>
<accession>A0A934R243</accession>
<dbReference type="PANTHER" id="PTHR30212:SF2">
    <property type="entry name" value="PROTEIN YIIM"/>
    <property type="match status" value="1"/>
</dbReference>
<dbReference type="Pfam" id="PF03473">
    <property type="entry name" value="MOSC"/>
    <property type="match status" value="1"/>
</dbReference>
<dbReference type="InterPro" id="IPR052353">
    <property type="entry name" value="Benzoxazolinone_Detox_Enz"/>
</dbReference>
<evidence type="ECO:0000259" key="1">
    <source>
        <dbReference type="PROSITE" id="PS51340"/>
    </source>
</evidence>
<dbReference type="GO" id="GO:0003824">
    <property type="term" value="F:catalytic activity"/>
    <property type="evidence" value="ECO:0007669"/>
    <property type="project" value="InterPro"/>
</dbReference>
<feature type="domain" description="MOSC" evidence="1">
    <location>
        <begin position="34"/>
        <end position="169"/>
    </location>
</feature>
<dbReference type="Pfam" id="PF03475">
    <property type="entry name" value="YiiM_3-alpha"/>
    <property type="match status" value="1"/>
</dbReference>
<sequence length="232" mass="26428">MHVLALHLGPVRQIESGQSGEWWDKPWATGFHKEPQSGPRWLGYEGFRSDEQADRKHHGGPEKAVCVYPSEHYDHWRKTLALPDLPHGAFGENLTLHGLLETGACIGDRYSLGEAEVQISQPRQPCWKLARRWQVKDLAVQVETTGFTGFYFRVLRHGHVRPGDALTLIDRPFPGWTVARCNRIMHHDKQDTDAARSLSECPLLSTSWKDSLHLRAEKKATASTRLRTEQPE</sequence>
<dbReference type="Proteomes" id="UP000600139">
    <property type="component" value="Unassembled WGS sequence"/>
</dbReference>